<feature type="compositionally biased region" description="Basic and acidic residues" evidence="1">
    <location>
        <begin position="18"/>
        <end position="38"/>
    </location>
</feature>
<feature type="compositionally biased region" description="Low complexity" evidence="1">
    <location>
        <begin position="41"/>
        <end position="57"/>
    </location>
</feature>
<name>Q6ILD7_DROME</name>
<accession>Q6ILD7</accession>
<proteinExistence type="predicted"/>
<feature type="compositionally biased region" description="Polar residues" evidence="1">
    <location>
        <begin position="66"/>
        <end position="77"/>
    </location>
</feature>
<evidence type="ECO:0000313" key="2">
    <source>
        <dbReference type="EMBL" id="DAA02924.1"/>
    </source>
</evidence>
<gene>
    <name evidence="2" type="ORF">HDC09600</name>
</gene>
<reference evidence="2" key="1">
    <citation type="journal article" date="2003" name="Genome Biol.">
        <title>An integrated gene annotation and transcriptional profiling approach towards the full gene content of the Drosophila genome.</title>
        <authorList>
            <person name="Hild M."/>
            <person name="Beckmann B."/>
            <person name="Haas S.A."/>
            <person name="Koch B."/>
            <person name="Solovyev V."/>
            <person name="Busold C."/>
            <person name="Fellenberg K."/>
            <person name="Boutros M."/>
            <person name="Vingron M."/>
            <person name="Sauer F."/>
            <person name="Hoheisel J.D."/>
            <person name="Paro R."/>
        </authorList>
    </citation>
    <scope>NUCLEOTIDE SEQUENCE</scope>
</reference>
<dbReference type="EMBL" id="BK002079">
    <property type="protein sequence ID" value="DAA02924.1"/>
    <property type="molecule type" value="Genomic_DNA"/>
</dbReference>
<protein>
    <submittedName>
        <fullName evidence="2">HDC09600</fullName>
    </submittedName>
</protein>
<organism evidence="2">
    <name type="scientific">Drosophila melanogaster</name>
    <name type="common">Fruit fly</name>
    <dbReference type="NCBI Taxonomy" id="7227"/>
    <lineage>
        <taxon>Eukaryota</taxon>
        <taxon>Metazoa</taxon>
        <taxon>Ecdysozoa</taxon>
        <taxon>Arthropoda</taxon>
        <taxon>Hexapoda</taxon>
        <taxon>Insecta</taxon>
        <taxon>Pterygota</taxon>
        <taxon>Neoptera</taxon>
        <taxon>Endopterygota</taxon>
        <taxon>Diptera</taxon>
        <taxon>Brachycera</taxon>
        <taxon>Muscomorpha</taxon>
        <taxon>Ephydroidea</taxon>
        <taxon>Drosophilidae</taxon>
        <taxon>Drosophila</taxon>
        <taxon>Sophophora</taxon>
    </lineage>
</organism>
<dbReference type="AlphaFoldDB" id="Q6ILD7"/>
<feature type="region of interest" description="Disordered" evidence="1">
    <location>
        <begin position="15"/>
        <end position="77"/>
    </location>
</feature>
<sequence>MTEVGCWSKGLCAGVRGSSEREREAGRGDPESEARLSKPETQQQQHQQLQQPGQTTTASRTRNKVTKQPTDSGTHWSWHSGANDGRFFAKLSWHCAKKWHHWWVDCSVACSGSSLVVLGAKPLCLIILWTANACGQTSTVKSNVSGDGFCAGRPHINCRQIGRLLGPGSPGPSSRFLIEVQTQAHPHPQAQAPAPAPASASA</sequence>
<evidence type="ECO:0000256" key="1">
    <source>
        <dbReference type="SAM" id="MobiDB-lite"/>
    </source>
</evidence>